<dbReference type="STRING" id="282301.A0A267G3A6"/>
<organism evidence="2 3">
    <name type="scientific">Macrostomum lignano</name>
    <dbReference type="NCBI Taxonomy" id="282301"/>
    <lineage>
        <taxon>Eukaryota</taxon>
        <taxon>Metazoa</taxon>
        <taxon>Spiralia</taxon>
        <taxon>Lophotrochozoa</taxon>
        <taxon>Platyhelminthes</taxon>
        <taxon>Rhabditophora</taxon>
        <taxon>Macrostomorpha</taxon>
        <taxon>Macrostomida</taxon>
        <taxon>Macrostomidae</taxon>
        <taxon>Macrostomum</taxon>
    </lineage>
</organism>
<dbReference type="SUPFAM" id="SSF117281">
    <property type="entry name" value="Kelch motif"/>
    <property type="match status" value="1"/>
</dbReference>
<dbReference type="OrthoDB" id="10251809at2759"/>
<reference evidence="2 3" key="1">
    <citation type="submission" date="2017-06" db="EMBL/GenBank/DDBJ databases">
        <title>A platform for efficient transgenesis in Macrostomum lignano, a flatworm model organism for stem cell research.</title>
        <authorList>
            <person name="Berezikov E."/>
        </authorList>
    </citation>
    <scope>NUCLEOTIDE SEQUENCE [LARGE SCALE GENOMIC DNA]</scope>
    <source>
        <strain evidence="2">DV1</strain>
        <tissue evidence="2">Whole organism</tissue>
    </source>
</reference>
<keyword evidence="3" id="KW-1185">Reference proteome</keyword>
<comment type="caution">
    <text evidence="2">The sequence shown here is derived from an EMBL/GenBank/DDBJ whole genome shotgun (WGS) entry which is preliminary data.</text>
</comment>
<accession>A0A267G3A6</accession>
<feature type="non-terminal residue" evidence="2">
    <location>
        <position position="1"/>
    </location>
</feature>
<dbReference type="Gene3D" id="2.120.10.80">
    <property type="entry name" value="Kelch-type beta propeller"/>
    <property type="match status" value="1"/>
</dbReference>
<keyword evidence="1" id="KW-0880">Kelch repeat</keyword>
<dbReference type="Proteomes" id="UP000215902">
    <property type="component" value="Unassembled WGS sequence"/>
</dbReference>
<proteinExistence type="predicted"/>
<evidence type="ECO:0000313" key="3">
    <source>
        <dbReference type="Proteomes" id="UP000215902"/>
    </source>
</evidence>
<protein>
    <submittedName>
        <fullName evidence="2">Uncharacterized protein</fullName>
    </submittedName>
</protein>
<dbReference type="InterPro" id="IPR015915">
    <property type="entry name" value="Kelch-typ_b-propeller"/>
</dbReference>
<dbReference type="Pfam" id="PF01344">
    <property type="entry name" value="Kelch_1"/>
    <property type="match status" value="1"/>
</dbReference>
<dbReference type="PANTHER" id="PTHR47196">
    <property type="entry name" value="KELCH DOMAIN-CONTAINING PROTEIN 9"/>
    <property type="match status" value="1"/>
</dbReference>
<evidence type="ECO:0000313" key="2">
    <source>
        <dbReference type="EMBL" id="PAA79864.1"/>
    </source>
</evidence>
<dbReference type="GO" id="GO:0030332">
    <property type="term" value="F:cyclin binding"/>
    <property type="evidence" value="ECO:0007669"/>
    <property type="project" value="TreeGrafter"/>
</dbReference>
<evidence type="ECO:0000256" key="1">
    <source>
        <dbReference type="ARBA" id="ARBA00022441"/>
    </source>
</evidence>
<gene>
    <name evidence="2" type="ORF">BOX15_Mlig018640g3</name>
</gene>
<dbReference type="EMBL" id="NIVC01000612">
    <property type="protein sequence ID" value="PAA79864.1"/>
    <property type="molecule type" value="Genomic_DNA"/>
</dbReference>
<dbReference type="InterPro" id="IPR006652">
    <property type="entry name" value="Kelch_1"/>
</dbReference>
<sequence>SSSPPRPARQAAARRSSLDSQPVQLHLTWRSIGSAGGPRVAEHTGQVIGGCLYTHGGVSQYRGQSPVNQLHRCQLDSGVWTDLTTPESPALSGHASLTVANRYLLLLGGWDGRQRTSGLSCYDTAECRWICVGLQPGNFPRGAGLSGHTATAVATAANAGGRRKSVGGGDVRTGSDNFAALLIGREGSLRTQRRSGNAFLLSGRASRPATSEYAEPGIVVGSRSGHATIGDSSGGRLVVTGGRADQLTEVHAFRGVKPSPICHAAASFAAAVLDSKSIPCRPSDPRRNGRRGHSAFAAGGRRILLYGGETFTGRDKGPTSHFVLLDGVAAFDCGQASQDAAVAGAVACVCPATGVAWLQGGILSDCQVTGRLCRLEWTPEG</sequence>
<dbReference type="InterPro" id="IPR042941">
    <property type="entry name" value="KLDC9"/>
</dbReference>
<name>A0A267G3A6_9PLAT</name>
<dbReference type="AlphaFoldDB" id="A0A267G3A6"/>
<dbReference type="PANTHER" id="PTHR47196:SF1">
    <property type="entry name" value="KELCH DOMAIN-CONTAINING PROTEIN 9"/>
    <property type="match status" value="1"/>
</dbReference>